<dbReference type="EMBL" id="CAJOBE010011013">
    <property type="protein sequence ID" value="CAF4121551.1"/>
    <property type="molecule type" value="Genomic_DNA"/>
</dbReference>
<keyword evidence="1" id="KW-0812">Transmembrane</keyword>
<evidence type="ECO:0008006" key="4">
    <source>
        <dbReference type="Google" id="ProtNLM"/>
    </source>
</evidence>
<feature type="transmembrane region" description="Helical" evidence="1">
    <location>
        <begin position="255"/>
        <end position="273"/>
    </location>
</feature>
<feature type="transmembrane region" description="Helical" evidence="1">
    <location>
        <begin position="151"/>
        <end position="173"/>
    </location>
</feature>
<evidence type="ECO:0000256" key="1">
    <source>
        <dbReference type="SAM" id="Phobius"/>
    </source>
</evidence>
<dbReference type="Pfam" id="PF05571">
    <property type="entry name" value="JAMP"/>
    <property type="match status" value="1"/>
</dbReference>
<dbReference type="GO" id="GO:0031625">
    <property type="term" value="F:ubiquitin protein ligase binding"/>
    <property type="evidence" value="ECO:0007669"/>
    <property type="project" value="TreeGrafter"/>
</dbReference>
<dbReference type="AlphaFoldDB" id="A0A819WF74"/>
<evidence type="ECO:0000313" key="3">
    <source>
        <dbReference type="Proteomes" id="UP000663874"/>
    </source>
</evidence>
<organism evidence="2 3">
    <name type="scientific">Rotaria sordida</name>
    <dbReference type="NCBI Taxonomy" id="392033"/>
    <lineage>
        <taxon>Eukaryota</taxon>
        <taxon>Metazoa</taxon>
        <taxon>Spiralia</taxon>
        <taxon>Gnathifera</taxon>
        <taxon>Rotifera</taxon>
        <taxon>Eurotatoria</taxon>
        <taxon>Bdelloidea</taxon>
        <taxon>Philodinida</taxon>
        <taxon>Philodinidae</taxon>
        <taxon>Rotaria</taxon>
    </lineage>
</organism>
<dbReference type="InterPro" id="IPR008485">
    <property type="entry name" value="JAMP"/>
</dbReference>
<keyword evidence="1" id="KW-1133">Transmembrane helix</keyword>
<evidence type="ECO:0000313" key="2">
    <source>
        <dbReference type="EMBL" id="CAF4121551.1"/>
    </source>
</evidence>
<feature type="transmembrane region" description="Helical" evidence="1">
    <location>
        <begin position="185"/>
        <end position="206"/>
    </location>
</feature>
<feature type="transmembrane region" description="Helical" evidence="1">
    <location>
        <begin position="92"/>
        <end position="111"/>
    </location>
</feature>
<accession>A0A819WF74</accession>
<comment type="caution">
    <text evidence="2">The sequence shown here is derived from an EMBL/GenBank/DDBJ whole genome shotgun (WGS) entry which is preliminary data.</text>
</comment>
<keyword evidence="1" id="KW-0472">Membrane</keyword>
<dbReference type="GO" id="GO:0036503">
    <property type="term" value="P:ERAD pathway"/>
    <property type="evidence" value="ECO:0007669"/>
    <property type="project" value="TreeGrafter"/>
</dbReference>
<sequence>MSSNLLEKSKISICPGIYCAYEINSTNCGACQRGYRVNNEKICQLCNEPLSLYNFMYIVFMALLALSLHWYFINRLRKKKQREFTFVKQTILYFSSILEIILAFIFTLLTFPPIGKLTFNTCQVKFFSDFYPIFHNPIVNYRKKLRCSYEVVYPLQSAIFILYTYASLIMLLIRPFFISIIHQKFISASIYSALHFYPCLLVLHALCGGLIYFSFPILTITSSVLLNAIHFTLIANGENEWIPFLRKLCGNIQNWIIYLIHIILLLCGLVSFTQIENEYHYILLPIVFLPVFRDHLQSHPESIVNITLHNVIVTHKQHDGNYKELWIFYTNIDAIQPKFPMKNEFRSQLTPSLSLSSTYTIIVRLKTLETCYFDIPVLDEAIKLAESLDALIANTVILENI</sequence>
<reference evidence="2" key="1">
    <citation type="submission" date="2021-02" db="EMBL/GenBank/DDBJ databases">
        <authorList>
            <person name="Nowell W R."/>
        </authorList>
    </citation>
    <scope>NUCLEOTIDE SEQUENCE</scope>
</reference>
<dbReference type="PANTHER" id="PTHR12740">
    <property type="entry name" value="JNK1/MAPK8-ASSOCIATED MEMBRANE PROTEIN"/>
    <property type="match status" value="1"/>
</dbReference>
<dbReference type="Gene3D" id="2.30.29.30">
    <property type="entry name" value="Pleckstrin-homology domain (PH domain)/Phosphotyrosine-binding domain (PTB)"/>
    <property type="match status" value="1"/>
</dbReference>
<feature type="transmembrane region" description="Helical" evidence="1">
    <location>
        <begin position="212"/>
        <end position="234"/>
    </location>
</feature>
<dbReference type="GO" id="GO:0016020">
    <property type="term" value="C:membrane"/>
    <property type="evidence" value="ECO:0007669"/>
    <property type="project" value="InterPro"/>
</dbReference>
<protein>
    <recommendedName>
        <fullName evidence="4">JNK1/MAPK8-associated membrane protein</fullName>
    </recommendedName>
</protein>
<dbReference type="GO" id="GO:0006986">
    <property type="term" value="P:response to unfolded protein"/>
    <property type="evidence" value="ECO:0007669"/>
    <property type="project" value="InterPro"/>
</dbReference>
<proteinExistence type="predicted"/>
<dbReference type="PANTHER" id="PTHR12740:SF4">
    <property type="entry name" value="JNK1_MAPK8-ASSOCIATED MEMBRANE PROTEIN"/>
    <property type="match status" value="1"/>
</dbReference>
<dbReference type="InterPro" id="IPR011993">
    <property type="entry name" value="PH-like_dom_sf"/>
</dbReference>
<name>A0A819WF74_9BILA</name>
<dbReference type="Proteomes" id="UP000663874">
    <property type="component" value="Unassembled WGS sequence"/>
</dbReference>
<gene>
    <name evidence="2" type="ORF">FNK824_LOCUS32327</name>
</gene>
<feature type="transmembrane region" description="Helical" evidence="1">
    <location>
        <begin position="55"/>
        <end position="72"/>
    </location>
</feature>